<dbReference type="Gene3D" id="3.90.320.10">
    <property type="match status" value="1"/>
</dbReference>
<evidence type="ECO:0000313" key="3">
    <source>
        <dbReference type="Proteomes" id="UP001157733"/>
    </source>
</evidence>
<keyword evidence="2" id="KW-0378">Hydrolase</keyword>
<dbReference type="GO" id="GO:0008854">
    <property type="term" value="F:exodeoxyribonuclease V activity"/>
    <property type="evidence" value="ECO:0007669"/>
    <property type="project" value="UniProtKB-EC"/>
</dbReference>
<evidence type="ECO:0000313" key="2">
    <source>
        <dbReference type="EMBL" id="CAI2718453.1"/>
    </source>
</evidence>
<gene>
    <name evidence="2" type="ORF">NSPWAT_1594</name>
</gene>
<dbReference type="EMBL" id="OX336137">
    <property type="protein sequence ID" value="CAI2718453.1"/>
    <property type="molecule type" value="Genomic_DNA"/>
</dbReference>
<dbReference type="InterPro" id="IPR027417">
    <property type="entry name" value="P-loop_NTPase"/>
</dbReference>
<dbReference type="EC" id="3.1.11.5" evidence="2"/>
<sequence>MPAPADTSTLVLTVNTRLARWLSLQHNRRQAASQTVWQTPRIVPFETWLRQTWIESWPQQHVLSGLQSRKVWERIIRNDIHTSQLDLLHLQGAALQAAEAFGLIHQYQVDPNPNHYTLSEESHAFHRWQSQYRDQLKKWNALDPAQILSAVQDAMQAGRIDVPSTIQFAGFDEWTPQLQHFIQFSEDQGATISYYPEPSAAADADPRAWIREQTHSVRLYADPHEEVIQCARWVRSVMQPETTIGLIVTNMEDYRELLVHELKAELAPDSVYCWEGKEAPFNVSLGTSLAREHMVGLALNLLALPGPSMPAQLCSQLMISPYFGNWPAEKSARLQCDRALRRQRSVRVSVNHALNSTELASCEAFRTVLQKWKDWGNASGSKRPGQWAQQIAKMLHEMNWPRGERTLSSREFQVHDSWNECLDELATLDGVLGSIDRVTLVNTLTHIVQDKIFQPKTREEPIQVVGLLEAAGMQFDHVWVLGCHAENLPAPNDPNPFIPFTLQRQHQLPHCTPNRTLRFYETILARLLNAAPDIQLSAPKRLNDRELLVSPLLKSMEPMEPDATALPSHRLIDQYHDHTRLEDLEDRSYITVTAKELDFLSGGHSLLKHQAECPFRAFALHRLKAEALQGSDFEMDALERGKLVHRTLELFWKQVKTKSNLNALAANGTLAATVEAQVDAVLAEKPFLFFGQMEFKKLEWERLCDLTLEWLTVEQARDDFEVLGAETPIEYALGDLRLRLQIDRIDRTDDKQLVLIDYKTGNQFPATGWHDERILEPQLPLYCLAHPADAILFAKVNKGGCAFKGMGRDGLDFPGLNNKAPDKGGFNDWDHAVSLWRDRMQGLATQFLQGSVQVDPVPSPSPCDRCELSTLCRKAELLIAASTEDEGDDS</sequence>
<dbReference type="InterPro" id="IPR011604">
    <property type="entry name" value="PDDEXK-like_dom_sf"/>
</dbReference>
<feature type="domain" description="PD-(D/E)XK endonuclease-like" evidence="1">
    <location>
        <begin position="607"/>
        <end position="873"/>
    </location>
</feature>
<accession>A0ABN8W337</accession>
<name>A0ABN8W337_9BACT</name>
<dbReference type="RefSeq" id="WP_282011350.1">
    <property type="nucleotide sequence ID" value="NZ_OX336137.1"/>
</dbReference>
<reference evidence="2 3" key="1">
    <citation type="submission" date="2022-09" db="EMBL/GenBank/DDBJ databases">
        <authorList>
            <person name="Kop L."/>
        </authorList>
    </citation>
    <scope>NUCLEOTIDE SEQUENCE [LARGE SCALE GENOMIC DNA]</scope>
    <source>
        <strain evidence="2 3">347</strain>
    </source>
</reference>
<keyword evidence="3" id="KW-1185">Reference proteome</keyword>
<proteinExistence type="predicted"/>
<keyword evidence="2" id="KW-0347">Helicase</keyword>
<dbReference type="GO" id="GO:0004386">
    <property type="term" value="F:helicase activity"/>
    <property type="evidence" value="ECO:0007669"/>
    <property type="project" value="UniProtKB-KW"/>
</dbReference>
<organism evidence="2 3">
    <name type="scientific">Nitrospina watsonii</name>
    <dbReference type="NCBI Taxonomy" id="1323948"/>
    <lineage>
        <taxon>Bacteria</taxon>
        <taxon>Pseudomonadati</taxon>
        <taxon>Nitrospinota/Tectimicrobiota group</taxon>
        <taxon>Nitrospinota</taxon>
        <taxon>Nitrospinia</taxon>
        <taxon>Nitrospinales</taxon>
        <taxon>Nitrospinaceae</taxon>
        <taxon>Nitrospina</taxon>
    </lineage>
</organism>
<keyword evidence="2" id="KW-0547">Nucleotide-binding</keyword>
<evidence type="ECO:0000259" key="1">
    <source>
        <dbReference type="Pfam" id="PF12705"/>
    </source>
</evidence>
<dbReference type="NCBIfam" id="TIGR03623">
    <property type="entry name" value="probable DNA repair protein"/>
    <property type="match status" value="1"/>
</dbReference>
<dbReference type="Proteomes" id="UP001157733">
    <property type="component" value="Chromosome"/>
</dbReference>
<keyword evidence="2" id="KW-0067">ATP-binding</keyword>
<dbReference type="SUPFAM" id="SSF52540">
    <property type="entry name" value="P-loop containing nucleoside triphosphate hydrolases"/>
    <property type="match status" value="1"/>
</dbReference>
<dbReference type="InterPro" id="IPR019925">
    <property type="entry name" value="DNA_repair_protein_predicted"/>
</dbReference>
<dbReference type="Pfam" id="PF12705">
    <property type="entry name" value="PDDEXK_1"/>
    <property type="match status" value="1"/>
</dbReference>
<dbReference type="InterPro" id="IPR038726">
    <property type="entry name" value="PDDEXK_AddAB-type"/>
</dbReference>
<protein>
    <submittedName>
        <fullName evidence="2">DNA helicase/exodeoxyribonuclease V, subunit B</fullName>
        <ecNumber evidence="2">3.1.11.5</ecNumber>
    </submittedName>
</protein>